<comment type="caution">
    <text evidence="1">The sequence shown here is derived from an EMBL/GenBank/DDBJ whole genome shotgun (WGS) entry which is preliminary data.</text>
</comment>
<dbReference type="PROSITE" id="PS51257">
    <property type="entry name" value="PROKAR_LIPOPROTEIN"/>
    <property type="match status" value="1"/>
</dbReference>
<evidence type="ECO:0000313" key="1">
    <source>
        <dbReference type="EMBL" id="KAK0459063.1"/>
    </source>
</evidence>
<name>A0AA39N6B5_ARMTA</name>
<sequence>MIRKPKAVHIALLLLTLLSCLVYFQRTSRFFSSQSTTVNSSFLAIENALSSAIPDYLPSPTSKKDHLIHEMQQSLLCGLETREPMRGKTAENVRQFRGSVSSSPLNACDFTSLTIEDLCKLHSAKEITFVGPELTYHLHLLWLHALSSHEHRPHPCRGQEFCTFHQICQAPFNETSGIEEAIDSRNQRFQKAPSSRELFESGSSVVRYIMSTSLYLSENKNDPRYTLPYVNPLTGVRVRDTFWFYQARKADVILMNRGPSPAPAWTYDGTHHGNWTFIDCLHLNGSAAVNFTPRLDVRIRILNAALHVTLTQFLPELHRTLKTIRANHEIQQRRNLWIWHGSVQCNSDISTSDPWSLYYEAQVYMHNYILPKILPHYGILFLPLPSVDSVECWRLSPDTPLGDSVERDFFSRLGHIFRMR</sequence>
<keyword evidence="2" id="KW-1185">Reference proteome</keyword>
<proteinExistence type="predicted"/>
<protein>
    <submittedName>
        <fullName evidence="1">Uncharacterized protein</fullName>
    </submittedName>
</protein>
<evidence type="ECO:0000313" key="2">
    <source>
        <dbReference type="Proteomes" id="UP001175211"/>
    </source>
</evidence>
<reference evidence="1" key="1">
    <citation type="submission" date="2023-06" db="EMBL/GenBank/DDBJ databases">
        <authorList>
            <consortium name="Lawrence Berkeley National Laboratory"/>
            <person name="Ahrendt S."/>
            <person name="Sahu N."/>
            <person name="Indic B."/>
            <person name="Wong-Bajracharya J."/>
            <person name="Merenyi Z."/>
            <person name="Ke H.-M."/>
            <person name="Monk M."/>
            <person name="Kocsube S."/>
            <person name="Drula E."/>
            <person name="Lipzen A."/>
            <person name="Balint B."/>
            <person name="Henrissat B."/>
            <person name="Andreopoulos B."/>
            <person name="Martin F.M."/>
            <person name="Harder C.B."/>
            <person name="Rigling D."/>
            <person name="Ford K.L."/>
            <person name="Foster G.D."/>
            <person name="Pangilinan J."/>
            <person name="Papanicolaou A."/>
            <person name="Barry K."/>
            <person name="LaButti K."/>
            <person name="Viragh M."/>
            <person name="Koriabine M."/>
            <person name="Yan M."/>
            <person name="Riley R."/>
            <person name="Champramary S."/>
            <person name="Plett K.L."/>
            <person name="Tsai I.J."/>
            <person name="Slot J."/>
            <person name="Sipos G."/>
            <person name="Plett J."/>
            <person name="Nagy L.G."/>
            <person name="Grigoriev I.V."/>
        </authorList>
    </citation>
    <scope>NUCLEOTIDE SEQUENCE</scope>
    <source>
        <strain evidence="1">CCBAS 213</strain>
    </source>
</reference>
<dbReference type="AlphaFoldDB" id="A0AA39N6B5"/>
<accession>A0AA39N6B5</accession>
<dbReference type="Proteomes" id="UP001175211">
    <property type="component" value="Unassembled WGS sequence"/>
</dbReference>
<organism evidence="1 2">
    <name type="scientific">Armillaria tabescens</name>
    <name type="common">Ringless honey mushroom</name>
    <name type="synonym">Agaricus tabescens</name>
    <dbReference type="NCBI Taxonomy" id="1929756"/>
    <lineage>
        <taxon>Eukaryota</taxon>
        <taxon>Fungi</taxon>
        <taxon>Dikarya</taxon>
        <taxon>Basidiomycota</taxon>
        <taxon>Agaricomycotina</taxon>
        <taxon>Agaricomycetes</taxon>
        <taxon>Agaricomycetidae</taxon>
        <taxon>Agaricales</taxon>
        <taxon>Marasmiineae</taxon>
        <taxon>Physalacriaceae</taxon>
        <taxon>Desarmillaria</taxon>
    </lineage>
</organism>
<gene>
    <name evidence="1" type="ORF">EV420DRAFT_301508</name>
</gene>
<dbReference type="GeneID" id="85365142"/>
<dbReference type="RefSeq" id="XP_060331289.1">
    <property type="nucleotide sequence ID" value="XM_060481594.1"/>
</dbReference>
<dbReference type="EMBL" id="JAUEPS010000015">
    <property type="protein sequence ID" value="KAK0459063.1"/>
    <property type="molecule type" value="Genomic_DNA"/>
</dbReference>